<protein>
    <recommendedName>
        <fullName evidence="8">Helicase ATP-binding domain-containing protein</fullName>
    </recommendedName>
</protein>
<dbReference type="GO" id="GO:0005634">
    <property type="term" value="C:nucleus"/>
    <property type="evidence" value="ECO:0007669"/>
    <property type="project" value="TreeGrafter"/>
</dbReference>
<feature type="region of interest" description="Disordered" evidence="5">
    <location>
        <begin position="1"/>
        <end position="107"/>
    </location>
</feature>
<dbReference type="GO" id="GO:0000460">
    <property type="term" value="P:maturation of 5.8S rRNA"/>
    <property type="evidence" value="ECO:0007669"/>
    <property type="project" value="TreeGrafter"/>
</dbReference>
<dbReference type="GO" id="GO:0016787">
    <property type="term" value="F:hydrolase activity"/>
    <property type="evidence" value="ECO:0007669"/>
    <property type="project" value="UniProtKB-KW"/>
</dbReference>
<dbReference type="PANTHER" id="PTHR12131:SF7">
    <property type="entry name" value="EXOSOME RNA HELICASE MTR4"/>
    <property type="match status" value="1"/>
</dbReference>
<keyword evidence="3" id="KW-0347">Helicase</keyword>
<evidence type="ECO:0008006" key="8">
    <source>
        <dbReference type="Google" id="ProtNLM"/>
    </source>
</evidence>
<name>J9AX78_WUCBA</name>
<dbReference type="AlphaFoldDB" id="J9AX78"/>
<keyword evidence="1" id="KW-0547">Nucleotide-binding</keyword>
<evidence type="ECO:0000313" key="6">
    <source>
        <dbReference type="EMBL" id="EJW79190.1"/>
    </source>
</evidence>
<comment type="caution">
    <text evidence="6">The sequence shown here is derived from an EMBL/GenBank/DDBJ whole genome shotgun (WGS) entry which is preliminary data.</text>
</comment>
<dbReference type="SUPFAM" id="SSF52540">
    <property type="entry name" value="P-loop containing nucleoside triphosphate hydrolases"/>
    <property type="match status" value="1"/>
</dbReference>
<dbReference type="Proteomes" id="UP000004810">
    <property type="component" value="Unassembled WGS sequence"/>
</dbReference>
<keyword evidence="2" id="KW-0378">Hydrolase</keyword>
<dbReference type="GO" id="GO:0004386">
    <property type="term" value="F:helicase activity"/>
    <property type="evidence" value="ECO:0007669"/>
    <property type="project" value="UniProtKB-KW"/>
</dbReference>
<evidence type="ECO:0000256" key="2">
    <source>
        <dbReference type="ARBA" id="ARBA00022801"/>
    </source>
</evidence>
<evidence type="ECO:0000256" key="4">
    <source>
        <dbReference type="ARBA" id="ARBA00022840"/>
    </source>
</evidence>
<feature type="compositionally biased region" description="Acidic residues" evidence="5">
    <location>
        <begin position="66"/>
        <end position="80"/>
    </location>
</feature>
<sequence>MEIFSVFAEGSSPPSSTGRKEVSNRSVQKTEANKKKQKEARERANQLLRQLVAGDAANKDIKMVTSDDDNYGDDNADDNDTGVLPKRSKNETTTEELPGLASHPRNNIKTVESEGNCSHEIVLPPNMEYVPLKPRTTAPAKMYEFQLDAFQREAITCIDNSHSVLVSAHTSAGKTVVAL</sequence>
<organism evidence="6 7">
    <name type="scientific">Wuchereria bancrofti</name>
    <dbReference type="NCBI Taxonomy" id="6293"/>
    <lineage>
        <taxon>Eukaryota</taxon>
        <taxon>Metazoa</taxon>
        <taxon>Ecdysozoa</taxon>
        <taxon>Nematoda</taxon>
        <taxon>Chromadorea</taxon>
        <taxon>Rhabditida</taxon>
        <taxon>Spirurina</taxon>
        <taxon>Spiruromorpha</taxon>
        <taxon>Filarioidea</taxon>
        <taxon>Onchocercidae</taxon>
        <taxon>Wuchereria</taxon>
    </lineage>
</organism>
<evidence type="ECO:0000256" key="3">
    <source>
        <dbReference type="ARBA" id="ARBA00022806"/>
    </source>
</evidence>
<dbReference type="InterPro" id="IPR027417">
    <property type="entry name" value="P-loop_NTPase"/>
</dbReference>
<gene>
    <name evidence="6" type="ORF">WUBG_09902</name>
</gene>
<dbReference type="GO" id="GO:0005524">
    <property type="term" value="F:ATP binding"/>
    <property type="evidence" value="ECO:0007669"/>
    <property type="project" value="UniProtKB-KW"/>
</dbReference>
<accession>J9AX78</accession>
<evidence type="ECO:0000313" key="7">
    <source>
        <dbReference type="Proteomes" id="UP000004810"/>
    </source>
</evidence>
<dbReference type="Gene3D" id="3.40.50.300">
    <property type="entry name" value="P-loop containing nucleotide triphosphate hydrolases"/>
    <property type="match status" value="1"/>
</dbReference>
<reference evidence="7" key="1">
    <citation type="submission" date="2012-08" db="EMBL/GenBank/DDBJ databases">
        <title>The Genome Sequence of Wuchereria bancrofti.</title>
        <authorList>
            <person name="Nutman T.B."/>
            <person name="Fink D.L."/>
            <person name="Russ C."/>
            <person name="Young S."/>
            <person name="Zeng Q."/>
            <person name="Koehrsen M."/>
            <person name="Alvarado L."/>
            <person name="Berlin A."/>
            <person name="Chapman S.B."/>
            <person name="Chen Z."/>
            <person name="Freedman E."/>
            <person name="Gellesch M."/>
            <person name="Goldberg J."/>
            <person name="Griggs A."/>
            <person name="Gujja S."/>
            <person name="Heilman E.R."/>
            <person name="Heiman D."/>
            <person name="Hepburn T."/>
            <person name="Howarth C."/>
            <person name="Jen D."/>
            <person name="Larson L."/>
            <person name="Lewis B."/>
            <person name="Mehta T."/>
            <person name="Park D."/>
            <person name="Pearson M."/>
            <person name="Roberts A."/>
            <person name="Saif S."/>
            <person name="Shea T."/>
            <person name="Shenoy N."/>
            <person name="Sisk P."/>
            <person name="Stolte C."/>
            <person name="Sykes S."/>
            <person name="Walk T."/>
            <person name="White J."/>
            <person name="Yandava C."/>
            <person name="Haas B."/>
            <person name="Henn M.R."/>
            <person name="Nusbaum C."/>
            <person name="Birren B."/>
        </authorList>
    </citation>
    <scope>NUCLEOTIDE SEQUENCE [LARGE SCALE GENOMIC DNA]</scope>
    <source>
        <strain evidence="7">NA</strain>
    </source>
</reference>
<proteinExistence type="predicted"/>
<evidence type="ECO:0000256" key="5">
    <source>
        <dbReference type="SAM" id="MobiDB-lite"/>
    </source>
</evidence>
<keyword evidence="4" id="KW-0067">ATP-binding</keyword>
<dbReference type="EMBL" id="ADBV01005750">
    <property type="protein sequence ID" value="EJW79190.1"/>
    <property type="molecule type" value="Genomic_DNA"/>
</dbReference>
<feature type="compositionally biased region" description="Basic and acidic residues" evidence="5">
    <location>
        <begin position="31"/>
        <end position="44"/>
    </location>
</feature>
<dbReference type="InterPro" id="IPR050699">
    <property type="entry name" value="RNA-DNA_Helicase"/>
</dbReference>
<evidence type="ECO:0000256" key="1">
    <source>
        <dbReference type="ARBA" id="ARBA00022741"/>
    </source>
</evidence>
<dbReference type="PANTHER" id="PTHR12131">
    <property type="entry name" value="ATP-DEPENDENT RNA AND DNA HELICASE"/>
    <property type="match status" value="1"/>
</dbReference>